<dbReference type="EMBL" id="CDMY01000254">
    <property type="protein sequence ID" value="CEL97132.1"/>
    <property type="molecule type" value="Genomic_DNA"/>
</dbReference>
<dbReference type="InParanoid" id="A0A0G4EKS4"/>
<dbReference type="PANTHER" id="PTHR12203:SF35">
    <property type="entry name" value="PROTEIN O-GLUCOSYLTRANSFERASE 1"/>
    <property type="match status" value="1"/>
</dbReference>
<dbReference type="InterPro" id="IPR051091">
    <property type="entry name" value="O-Glucosyltr/Glycosyltrsf_90"/>
</dbReference>
<feature type="chain" id="PRO_5005187256" description="Glycosyl transferase CAP10 domain-containing protein" evidence="3">
    <location>
        <begin position="18"/>
        <end position="437"/>
    </location>
</feature>
<gene>
    <name evidence="5" type="ORF">Vbra_3976</name>
</gene>
<proteinExistence type="inferred from homology"/>
<keyword evidence="2" id="KW-0808">Transferase</keyword>
<keyword evidence="3" id="KW-0732">Signal</keyword>
<sequence length="437" mass="50140">MSRLLTIAFIGLGLVTAHPAWHVLDEEIHQQIHPFRSSASAEISQDDLEYCGTRTGQHAAVYIYKGGIYYLPDSKVHDFYGNQIFRFTLFDETMRSLVQEYDFPDMMFLFDPTQDGRNCYLRSDNEQHAGKGGSDTVLLATNATRTSAHGPSHRVSLRRMRARVRRTHGHLHYHRHQEVHTKRYSLNWKALPALCMTRSTRDDPVKRMQEMPGCILTPNIYFGALTSASNTTEGQRYIMQPLWGDRAEELMRLAVSHPWQRRTTKAFYRGTCGPYFSGIERAKLVLTASRRQDVFDVAWVDGQQPNADVIKQWADLHMFSDEDLVRVSSGEVLGSSANISHVADFKYVLSMPGKLANTYSRHLQHIMGLGATVLRWANPAIEFFYAAARPGHEYLIVDENNVTEVVEWLRDNDHEAKRLAGNLYCFDRRHIAAMRFR</sequence>
<dbReference type="Pfam" id="PF05686">
    <property type="entry name" value="Glyco_transf_90"/>
    <property type="match status" value="1"/>
</dbReference>
<comment type="similarity">
    <text evidence="1">Belongs to the glycosyltransferase 90 family.</text>
</comment>
<accession>A0A0G4EKS4</accession>
<dbReference type="Proteomes" id="UP000041254">
    <property type="component" value="Unassembled WGS sequence"/>
</dbReference>
<evidence type="ECO:0000259" key="4">
    <source>
        <dbReference type="Pfam" id="PF05686"/>
    </source>
</evidence>
<evidence type="ECO:0000256" key="3">
    <source>
        <dbReference type="SAM" id="SignalP"/>
    </source>
</evidence>
<dbReference type="OrthoDB" id="202415at2759"/>
<evidence type="ECO:0000256" key="2">
    <source>
        <dbReference type="ARBA" id="ARBA00022679"/>
    </source>
</evidence>
<reference evidence="5 6" key="1">
    <citation type="submission" date="2014-11" db="EMBL/GenBank/DDBJ databases">
        <authorList>
            <person name="Zhu J."/>
            <person name="Qi W."/>
            <person name="Song R."/>
        </authorList>
    </citation>
    <scope>NUCLEOTIDE SEQUENCE [LARGE SCALE GENOMIC DNA]</scope>
</reference>
<dbReference type="AlphaFoldDB" id="A0A0G4EKS4"/>
<feature type="signal peptide" evidence="3">
    <location>
        <begin position="1"/>
        <end position="17"/>
    </location>
</feature>
<keyword evidence="6" id="KW-1185">Reference proteome</keyword>
<evidence type="ECO:0000256" key="1">
    <source>
        <dbReference type="ARBA" id="ARBA00010118"/>
    </source>
</evidence>
<dbReference type="InterPro" id="IPR006598">
    <property type="entry name" value="CAP10"/>
</dbReference>
<dbReference type="PANTHER" id="PTHR12203">
    <property type="entry name" value="KDEL LYS-ASP-GLU-LEU CONTAINING - RELATED"/>
    <property type="match status" value="1"/>
</dbReference>
<dbReference type="VEuPathDB" id="CryptoDB:Vbra_3976"/>
<organism evidence="5 6">
    <name type="scientific">Vitrella brassicaformis (strain CCMP3155)</name>
    <dbReference type="NCBI Taxonomy" id="1169540"/>
    <lineage>
        <taxon>Eukaryota</taxon>
        <taxon>Sar</taxon>
        <taxon>Alveolata</taxon>
        <taxon>Colpodellida</taxon>
        <taxon>Vitrellaceae</taxon>
        <taxon>Vitrella</taxon>
    </lineage>
</organism>
<protein>
    <recommendedName>
        <fullName evidence="4">Glycosyl transferase CAP10 domain-containing protein</fullName>
    </recommendedName>
</protein>
<evidence type="ECO:0000313" key="5">
    <source>
        <dbReference type="EMBL" id="CEL97132.1"/>
    </source>
</evidence>
<name>A0A0G4EKS4_VITBC</name>
<feature type="domain" description="Glycosyl transferase CAP10" evidence="4">
    <location>
        <begin position="243"/>
        <end position="430"/>
    </location>
</feature>
<dbReference type="GO" id="GO:0016740">
    <property type="term" value="F:transferase activity"/>
    <property type="evidence" value="ECO:0007669"/>
    <property type="project" value="UniProtKB-KW"/>
</dbReference>
<evidence type="ECO:0000313" key="6">
    <source>
        <dbReference type="Proteomes" id="UP000041254"/>
    </source>
</evidence>